<comment type="caution">
    <text evidence="2">The sequence shown here is derived from an EMBL/GenBank/DDBJ whole genome shotgun (WGS) entry which is preliminary data.</text>
</comment>
<evidence type="ECO:0000256" key="1">
    <source>
        <dbReference type="SAM" id="MobiDB-lite"/>
    </source>
</evidence>
<evidence type="ECO:0000313" key="3">
    <source>
        <dbReference type="Proteomes" id="UP000434172"/>
    </source>
</evidence>
<accession>A0A8H3ZVK9</accession>
<feature type="region of interest" description="Disordered" evidence="1">
    <location>
        <begin position="39"/>
        <end position="67"/>
    </location>
</feature>
<name>A0A8H3ZVK9_9PEZI</name>
<dbReference type="Proteomes" id="UP000434172">
    <property type="component" value="Unassembled WGS sequence"/>
</dbReference>
<dbReference type="OrthoDB" id="10536696at2759"/>
<protein>
    <submittedName>
        <fullName evidence="2">Uncharacterized protein</fullName>
    </submittedName>
</protein>
<organism evidence="2 3">
    <name type="scientific">Colletotrichum asianum</name>
    <dbReference type="NCBI Taxonomy" id="702518"/>
    <lineage>
        <taxon>Eukaryota</taxon>
        <taxon>Fungi</taxon>
        <taxon>Dikarya</taxon>
        <taxon>Ascomycota</taxon>
        <taxon>Pezizomycotina</taxon>
        <taxon>Sordariomycetes</taxon>
        <taxon>Hypocreomycetidae</taxon>
        <taxon>Glomerellales</taxon>
        <taxon>Glomerellaceae</taxon>
        <taxon>Colletotrichum</taxon>
        <taxon>Colletotrichum gloeosporioides species complex</taxon>
    </lineage>
</organism>
<keyword evidence="3" id="KW-1185">Reference proteome</keyword>
<dbReference type="AlphaFoldDB" id="A0A8H3ZVK9"/>
<dbReference type="EMBL" id="WOWK01000037">
    <property type="protein sequence ID" value="KAF0325420.1"/>
    <property type="molecule type" value="Genomic_DNA"/>
</dbReference>
<reference evidence="2 3" key="1">
    <citation type="submission" date="2019-12" db="EMBL/GenBank/DDBJ databases">
        <title>A genome sequence resource for the geographically widespread anthracnose pathogen Colletotrichum asianum.</title>
        <authorList>
            <person name="Meng Y."/>
        </authorList>
    </citation>
    <scope>NUCLEOTIDE SEQUENCE [LARGE SCALE GENOMIC DNA]</scope>
    <source>
        <strain evidence="2 3">ICMP 18580</strain>
    </source>
</reference>
<sequence>MLLSARSHSASPHFKRSCLTHQTTHHQLSPLALSQSQLTHPPVHTRQTGHIKKEPSSPPSHLSSSKANLSSTAALPIGFVMPLSIRTLINSINCSRRSCHTTTIGLFHPPNSLHWAAMHPRHPQLQSFTRTPRSRSWQITCVSPEALALSPGWRLRARHDSRWQVSPRGRLLAQSRTQNRLAPLDRTSSLSMIMEAFESCGWERKETLGRSSYGM</sequence>
<gene>
    <name evidence="2" type="ORF">GQ607_007454</name>
</gene>
<proteinExistence type="predicted"/>
<evidence type="ECO:0000313" key="2">
    <source>
        <dbReference type="EMBL" id="KAF0325420.1"/>
    </source>
</evidence>